<dbReference type="Proteomes" id="UP000198635">
    <property type="component" value="Unassembled WGS sequence"/>
</dbReference>
<keyword evidence="5 9" id="KW-0064">Aspartyl protease</keyword>
<feature type="transmembrane region" description="Helical" evidence="9">
    <location>
        <begin position="78"/>
        <end position="98"/>
    </location>
</feature>
<gene>
    <name evidence="9" type="primary">lspA</name>
    <name evidence="11" type="ORF">SAMN04488082_12064</name>
</gene>
<dbReference type="UniPathway" id="UPA00665"/>
<keyword evidence="8 9" id="KW-0472">Membrane</keyword>
<sequence length="178" mass="19990">MPKAARVPCKPDMGRRYRTIGLVAAIVFVLDQLSKLWIQQTISVWEKGFTVIPGFFDIVHILNRGAAFGFLNRHDIDWQRPFFIVVSILALGLIWVLARSQEDDGPFYVYGLGLILGGALGNLMDRARLGVVVDFLDFYVGDMHWPAFNVADMGICVGAAALLVSFYQQRRRCVPDNN</sequence>
<evidence type="ECO:0000256" key="4">
    <source>
        <dbReference type="ARBA" id="ARBA00022692"/>
    </source>
</evidence>
<evidence type="ECO:0000256" key="10">
    <source>
        <dbReference type="RuleBase" id="RU004181"/>
    </source>
</evidence>
<feature type="transmembrane region" description="Helical" evidence="9">
    <location>
        <begin position="144"/>
        <end position="167"/>
    </location>
</feature>
<dbReference type="GO" id="GO:0006508">
    <property type="term" value="P:proteolysis"/>
    <property type="evidence" value="ECO:0007669"/>
    <property type="project" value="UniProtKB-KW"/>
</dbReference>
<evidence type="ECO:0000256" key="5">
    <source>
        <dbReference type="ARBA" id="ARBA00022750"/>
    </source>
</evidence>
<dbReference type="STRING" id="52560.SAMN04488082_12064"/>
<evidence type="ECO:0000256" key="3">
    <source>
        <dbReference type="ARBA" id="ARBA00022670"/>
    </source>
</evidence>
<keyword evidence="7 9" id="KW-1133">Transmembrane helix</keyword>
<keyword evidence="2 9" id="KW-1003">Cell membrane</keyword>
<dbReference type="Pfam" id="PF01252">
    <property type="entry name" value="Peptidase_A8"/>
    <property type="match status" value="1"/>
</dbReference>
<organism evidence="11 12">
    <name type="scientific">Desulfomicrobium apsheronum</name>
    <dbReference type="NCBI Taxonomy" id="52560"/>
    <lineage>
        <taxon>Bacteria</taxon>
        <taxon>Pseudomonadati</taxon>
        <taxon>Thermodesulfobacteriota</taxon>
        <taxon>Desulfovibrionia</taxon>
        <taxon>Desulfovibrionales</taxon>
        <taxon>Desulfomicrobiaceae</taxon>
        <taxon>Desulfomicrobium</taxon>
    </lineage>
</organism>
<evidence type="ECO:0000313" key="11">
    <source>
        <dbReference type="EMBL" id="SFK32291.1"/>
    </source>
</evidence>
<dbReference type="PRINTS" id="PR00781">
    <property type="entry name" value="LIPOSIGPTASE"/>
</dbReference>
<dbReference type="NCBIfam" id="TIGR00077">
    <property type="entry name" value="lspA"/>
    <property type="match status" value="1"/>
</dbReference>
<comment type="catalytic activity">
    <reaction evidence="9">
        <text>Release of signal peptides from bacterial membrane prolipoproteins. Hydrolyzes -Xaa-Yaa-Zaa-|-(S,diacylglyceryl)Cys-, in which Xaa is hydrophobic (preferably Leu), and Yaa (Ala or Ser) and Zaa (Gly or Ala) have small, neutral side chains.</text>
        <dbReference type="EC" id="3.4.23.36"/>
    </reaction>
</comment>
<protein>
    <recommendedName>
        <fullName evidence="9">Lipoprotein signal peptidase</fullName>
        <ecNumber evidence="9">3.4.23.36</ecNumber>
    </recommendedName>
    <alternativeName>
        <fullName evidence="9">Prolipoprotein signal peptidase</fullName>
    </alternativeName>
    <alternativeName>
        <fullName evidence="9">Signal peptidase II</fullName>
        <shortName evidence="9">SPase II</shortName>
    </alternativeName>
</protein>
<dbReference type="InterPro" id="IPR001872">
    <property type="entry name" value="Peptidase_A8"/>
</dbReference>
<evidence type="ECO:0000313" key="12">
    <source>
        <dbReference type="Proteomes" id="UP000198635"/>
    </source>
</evidence>
<dbReference type="EMBL" id="FORX01000020">
    <property type="protein sequence ID" value="SFK32291.1"/>
    <property type="molecule type" value="Genomic_DNA"/>
</dbReference>
<dbReference type="RefSeq" id="WP_092378112.1">
    <property type="nucleotide sequence ID" value="NZ_FORX01000020.1"/>
</dbReference>
<feature type="active site" evidence="9">
    <location>
        <position position="134"/>
    </location>
</feature>
<name>A0A1I3YLY3_9BACT</name>
<feature type="active site" evidence="9">
    <location>
        <position position="152"/>
    </location>
</feature>
<dbReference type="PANTHER" id="PTHR33695">
    <property type="entry name" value="LIPOPROTEIN SIGNAL PEPTIDASE"/>
    <property type="match status" value="1"/>
</dbReference>
<accession>A0A1I3YLY3</accession>
<keyword evidence="3 9" id="KW-0645">Protease</keyword>
<proteinExistence type="inferred from homology"/>
<dbReference type="AlphaFoldDB" id="A0A1I3YLY3"/>
<dbReference type="OrthoDB" id="9810259at2"/>
<evidence type="ECO:0000256" key="7">
    <source>
        <dbReference type="ARBA" id="ARBA00022989"/>
    </source>
</evidence>
<comment type="function">
    <text evidence="9">This protein specifically catalyzes the removal of signal peptides from prolipoproteins.</text>
</comment>
<comment type="pathway">
    <text evidence="9">Protein modification; lipoprotein biosynthesis (signal peptide cleavage).</text>
</comment>
<comment type="subcellular location">
    <subcellularLocation>
        <location evidence="9">Cell membrane</location>
        <topology evidence="9">Multi-pass membrane protein</topology>
    </subcellularLocation>
</comment>
<keyword evidence="6 9" id="KW-0378">Hydrolase</keyword>
<dbReference type="GO" id="GO:0005886">
    <property type="term" value="C:plasma membrane"/>
    <property type="evidence" value="ECO:0007669"/>
    <property type="project" value="UniProtKB-SubCell"/>
</dbReference>
<dbReference type="PANTHER" id="PTHR33695:SF1">
    <property type="entry name" value="LIPOPROTEIN SIGNAL PEPTIDASE"/>
    <property type="match status" value="1"/>
</dbReference>
<keyword evidence="4 9" id="KW-0812">Transmembrane</keyword>
<evidence type="ECO:0000256" key="1">
    <source>
        <dbReference type="ARBA" id="ARBA00006139"/>
    </source>
</evidence>
<dbReference type="GO" id="GO:0004190">
    <property type="term" value="F:aspartic-type endopeptidase activity"/>
    <property type="evidence" value="ECO:0007669"/>
    <property type="project" value="UniProtKB-UniRule"/>
</dbReference>
<dbReference type="EC" id="3.4.23.36" evidence="9"/>
<reference evidence="12" key="1">
    <citation type="submission" date="2016-10" db="EMBL/GenBank/DDBJ databases">
        <authorList>
            <person name="Varghese N."/>
            <person name="Submissions S."/>
        </authorList>
    </citation>
    <scope>NUCLEOTIDE SEQUENCE [LARGE SCALE GENOMIC DNA]</scope>
    <source>
        <strain evidence="12">DSM 5918</strain>
    </source>
</reference>
<evidence type="ECO:0000256" key="8">
    <source>
        <dbReference type="ARBA" id="ARBA00023136"/>
    </source>
</evidence>
<evidence type="ECO:0000256" key="6">
    <source>
        <dbReference type="ARBA" id="ARBA00022801"/>
    </source>
</evidence>
<comment type="similarity">
    <text evidence="1 9 10">Belongs to the peptidase A8 family.</text>
</comment>
<dbReference type="HAMAP" id="MF_00161">
    <property type="entry name" value="LspA"/>
    <property type="match status" value="1"/>
</dbReference>
<feature type="transmembrane region" description="Helical" evidence="9">
    <location>
        <begin position="20"/>
        <end position="38"/>
    </location>
</feature>
<evidence type="ECO:0000256" key="9">
    <source>
        <dbReference type="HAMAP-Rule" id="MF_00161"/>
    </source>
</evidence>
<feature type="transmembrane region" description="Helical" evidence="9">
    <location>
        <begin position="107"/>
        <end position="124"/>
    </location>
</feature>
<evidence type="ECO:0000256" key="2">
    <source>
        <dbReference type="ARBA" id="ARBA00022475"/>
    </source>
</evidence>
<keyword evidence="12" id="KW-1185">Reference proteome</keyword>